<gene>
    <name evidence="6" type="ORF">HPTL_0418</name>
</gene>
<dbReference type="OrthoDB" id="5287953at2"/>
<dbReference type="Gene3D" id="3.30.43.10">
    <property type="entry name" value="Uridine Diphospho-n-acetylenolpyruvylglucosamine Reductase, domain 2"/>
    <property type="match status" value="1"/>
</dbReference>
<proteinExistence type="inferred from homology"/>
<keyword evidence="4" id="KW-0274">FAD</keyword>
<dbReference type="Gene3D" id="1.10.45.10">
    <property type="entry name" value="Vanillyl-alcohol Oxidase, Chain A, domain 4"/>
    <property type="match status" value="1"/>
</dbReference>
<dbReference type="InterPro" id="IPR004113">
    <property type="entry name" value="FAD-bd_oxidored_4_C"/>
</dbReference>
<organism evidence="6 7">
    <name type="scientific">Hydrogenophilus thermoluteolus</name>
    <name type="common">Pseudomonas hydrogenothermophila</name>
    <dbReference type="NCBI Taxonomy" id="297"/>
    <lineage>
        <taxon>Bacteria</taxon>
        <taxon>Pseudomonadati</taxon>
        <taxon>Pseudomonadota</taxon>
        <taxon>Hydrogenophilia</taxon>
        <taxon>Hydrogenophilales</taxon>
        <taxon>Hydrogenophilaceae</taxon>
        <taxon>Hydrogenophilus</taxon>
    </lineage>
</organism>
<dbReference type="EMBL" id="AP018558">
    <property type="protein sequence ID" value="BBD76686.1"/>
    <property type="molecule type" value="Genomic_DNA"/>
</dbReference>
<dbReference type="RefSeq" id="WP_119334505.1">
    <property type="nucleotide sequence ID" value="NZ_AP018558.1"/>
</dbReference>
<dbReference type="InterPro" id="IPR006094">
    <property type="entry name" value="Oxid_FAD_bind_N"/>
</dbReference>
<dbReference type="GO" id="GO:0022904">
    <property type="term" value="P:respiratory electron transport chain"/>
    <property type="evidence" value="ECO:0007669"/>
    <property type="project" value="TreeGrafter"/>
</dbReference>
<evidence type="ECO:0000256" key="2">
    <source>
        <dbReference type="ARBA" id="ARBA00008000"/>
    </source>
</evidence>
<sequence length="479" mass="51317">MVSEQKKELVAALLAELPEGRVVAPDEQSALLTDWRGRYQGDAIAVVFPRTTAEVAAVVAWCRAHQVTITPQGGNTGLCGGATPLGGERPRLLLNLQRLDRIRSLDPLGGFLVAEAGVTVAALQAAAAEANRLFALSLASEGSATLGGVLSTNAGGVHVVRYGTMRAQVLGVEAVLADGSVVANLSGLRKDNTGYDWRDLLIGAEGTLGIITAAAVRLFPRPRWQQTVWVALADLDAAAALFVALHETFGDKLTAFELMGRTVFELVLRHIPDARAPWQAEGVPEWAALVELSDTAPASGLDALTESFWGETFANGWVRDAAVALSEQQRVRFWQLRESASEAQQREGVSIKHDIALPLAQIVPFIRAGEAHLPARFPGVRIACFGHFGDGNLHYNCFLPSGLDRADRAAAAAEVTRWIHDEVVRRGGSFSAEHGIGLLKVKEMARYKSDAELALMRRIKAALDPDGLFNPGKVLPEVG</sequence>
<dbReference type="InterPro" id="IPR016169">
    <property type="entry name" value="FAD-bd_PCMH_sub2"/>
</dbReference>
<evidence type="ECO:0000256" key="4">
    <source>
        <dbReference type="ARBA" id="ARBA00022827"/>
    </source>
</evidence>
<dbReference type="Pfam" id="PF02913">
    <property type="entry name" value="FAD-oxidase_C"/>
    <property type="match status" value="1"/>
</dbReference>
<dbReference type="Pfam" id="PF01565">
    <property type="entry name" value="FAD_binding_4"/>
    <property type="match status" value="1"/>
</dbReference>
<comment type="similarity">
    <text evidence="2">Belongs to the FAD-binding oxidoreductase/transferase type 4 family.</text>
</comment>
<feature type="domain" description="FAD-binding PCMH-type" evidence="5">
    <location>
        <begin position="39"/>
        <end position="221"/>
    </location>
</feature>
<dbReference type="InterPro" id="IPR016164">
    <property type="entry name" value="FAD-linked_Oxase-like_C"/>
</dbReference>
<dbReference type="PANTHER" id="PTHR43716:SF2">
    <property type="entry name" value="BLL6224 PROTEIN"/>
    <property type="match status" value="1"/>
</dbReference>
<dbReference type="InterPro" id="IPR016167">
    <property type="entry name" value="FAD-bd_PCMH_sub1"/>
</dbReference>
<dbReference type="InterPro" id="IPR051264">
    <property type="entry name" value="FAD-oxidored/transferase_4"/>
</dbReference>
<dbReference type="GO" id="GO:0003824">
    <property type="term" value="F:catalytic activity"/>
    <property type="evidence" value="ECO:0007669"/>
    <property type="project" value="InterPro"/>
</dbReference>
<dbReference type="KEGG" id="htl:HPTL_0418"/>
<evidence type="ECO:0000256" key="3">
    <source>
        <dbReference type="ARBA" id="ARBA00022630"/>
    </source>
</evidence>
<reference evidence="6 7" key="1">
    <citation type="submission" date="2018-04" db="EMBL/GenBank/DDBJ databases">
        <title>Complete genome sequence of Hydrogenophilus thermoluteolus TH-1.</title>
        <authorList>
            <person name="Arai H."/>
        </authorList>
    </citation>
    <scope>NUCLEOTIDE SEQUENCE [LARGE SCALE GENOMIC DNA]</scope>
    <source>
        <strain evidence="6 7">TH-1</strain>
    </source>
</reference>
<accession>A0A2Z6DW67</accession>
<name>A0A2Z6DW67_HYDTE</name>
<dbReference type="Proteomes" id="UP000262004">
    <property type="component" value="Chromosome"/>
</dbReference>
<dbReference type="SUPFAM" id="SSF56176">
    <property type="entry name" value="FAD-binding/transporter-associated domain-like"/>
    <property type="match status" value="1"/>
</dbReference>
<dbReference type="Gene3D" id="3.30.70.2190">
    <property type="match status" value="1"/>
</dbReference>
<dbReference type="PROSITE" id="PS51387">
    <property type="entry name" value="FAD_PCMH"/>
    <property type="match status" value="1"/>
</dbReference>
<dbReference type="Gene3D" id="3.30.70.2740">
    <property type="match status" value="1"/>
</dbReference>
<evidence type="ECO:0000313" key="7">
    <source>
        <dbReference type="Proteomes" id="UP000262004"/>
    </source>
</evidence>
<evidence type="ECO:0000313" key="6">
    <source>
        <dbReference type="EMBL" id="BBD76686.1"/>
    </source>
</evidence>
<dbReference type="InterPro" id="IPR016166">
    <property type="entry name" value="FAD-bd_PCMH"/>
</dbReference>
<protein>
    <submittedName>
        <fullName evidence="6">FAD-dependent oxidoreductase</fullName>
    </submittedName>
</protein>
<dbReference type="AlphaFoldDB" id="A0A2Z6DW67"/>
<dbReference type="PANTHER" id="PTHR43716">
    <property type="entry name" value="D-2-HYDROXYGLUTARATE DEHYDROGENASE, MITOCHONDRIAL"/>
    <property type="match status" value="1"/>
</dbReference>
<dbReference type="Gene3D" id="3.30.465.10">
    <property type="match status" value="1"/>
</dbReference>
<dbReference type="InterPro" id="IPR016171">
    <property type="entry name" value="Vanillyl_alc_oxidase_C-sub2"/>
</dbReference>
<evidence type="ECO:0000259" key="5">
    <source>
        <dbReference type="PROSITE" id="PS51387"/>
    </source>
</evidence>
<dbReference type="InterPro" id="IPR036318">
    <property type="entry name" value="FAD-bd_PCMH-like_sf"/>
</dbReference>
<evidence type="ECO:0000256" key="1">
    <source>
        <dbReference type="ARBA" id="ARBA00001974"/>
    </source>
</evidence>
<dbReference type="GO" id="GO:0071949">
    <property type="term" value="F:FAD binding"/>
    <property type="evidence" value="ECO:0007669"/>
    <property type="project" value="InterPro"/>
</dbReference>
<dbReference type="FunFam" id="1.10.45.10:FF:000001">
    <property type="entry name" value="D-lactate dehydrogenase mitochondrial"/>
    <property type="match status" value="1"/>
</dbReference>
<keyword evidence="7" id="KW-1185">Reference proteome</keyword>
<dbReference type="SUPFAM" id="SSF55103">
    <property type="entry name" value="FAD-linked oxidases, C-terminal domain"/>
    <property type="match status" value="1"/>
</dbReference>
<comment type="cofactor">
    <cofactor evidence="1">
        <name>FAD</name>
        <dbReference type="ChEBI" id="CHEBI:57692"/>
    </cofactor>
</comment>
<keyword evidence="3" id="KW-0285">Flavoprotein</keyword>